<feature type="binding site" evidence="6">
    <location>
        <position position="44"/>
    </location>
    <ligand>
        <name>Zn(2+)</name>
        <dbReference type="ChEBI" id="CHEBI:29105"/>
    </ligand>
</feature>
<gene>
    <name evidence="8" type="ORF">CJD38_08485</name>
</gene>
<reference evidence="8 9" key="1">
    <citation type="submission" date="2018-04" db="EMBL/GenBank/DDBJ databases">
        <title>Novel species isolated from glacier.</title>
        <authorList>
            <person name="Liu Q."/>
            <person name="Xin Y.-H."/>
        </authorList>
    </citation>
    <scope>NUCLEOTIDE SEQUENCE [LARGE SCALE GENOMIC DNA]</scope>
    <source>
        <strain evidence="8 9">GT1R17</strain>
    </source>
</reference>
<dbReference type="Proteomes" id="UP000244248">
    <property type="component" value="Unassembled WGS sequence"/>
</dbReference>
<comment type="function">
    <text evidence="7">Reversible hydration of carbon dioxide.</text>
</comment>
<evidence type="ECO:0000256" key="7">
    <source>
        <dbReference type="RuleBase" id="RU003956"/>
    </source>
</evidence>
<dbReference type="GO" id="GO:0004089">
    <property type="term" value="F:carbonate dehydratase activity"/>
    <property type="evidence" value="ECO:0007669"/>
    <property type="project" value="UniProtKB-UniRule"/>
</dbReference>
<comment type="similarity">
    <text evidence="1 7">Belongs to the beta-class carbonic anhydrase family.</text>
</comment>
<proteinExistence type="inferred from homology"/>
<dbReference type="InterPro" id="IPR001765">
    <property type="entry name" value="Carbonic_anhydrase"/>
</dbReference>
<evidence type="ECO:0000256" key="4">
    <source>
        <dbReference type="ARBA" id="ARBA00023239"/>
    </source>
</evidence>
<dbReference type="PANTHER" id="PTHR11002">
    <property type="entry name" value="CARBONIC ANHYDRASE"/>
    <property type="match status" value="1"/>
</dbReference>
<comment type="cofactor">
    <cofactor evidence="6">
        <name>Zn(2+)</name>
        <dbReference type="ChEBI" id="CHEBI:29105"/>
    </cofactor>
    <text evidence="6">Binds 1 zinc ion per subunit.</text>
</comment>
<dbReference type="Pfam" id="PF00484">
    <property type="entry name" value="Pro_CA"/>
    <property type="match status" value="1"/>
</dbReference>
<feature type="binding site" evidence="6">
    <location>
        <position position="101"/>
    </location>
    <ligand>
        <name>Zn(2+)</name>
        <dbReference type="ChEBI" id="CHEBI:29105"/>
    </ligand>
</feature>
<dbReference type="GO" id="GO:0015976">
    <property type="term" value="P:carbon utilization"/>
    <property type="evidence" value="ECO:0007669"/>
    <property type="project" value="InterPro"/>
</dbReference>
<name>A0A2T5MFP2_9GAMM</name>
<dbReference type="AlphaFoldDB" id="A0A2T5MFP2"/>
<keyword evidence="9" id="KW-1185">Reference proteome</keyword>
<organism evidence="8 9">
    <name type="scientific">Stenotrophobium rhamnosiphilum</name>
    <dbReference type="NCBI Taxonomy" id="2029166"/>
    <lineage>
        <taxon>Bacteria</taxon>
        <taxon>Pseudomonadati</taxon>
        <taxon>Pseudomonadota</taxon>
        <taxon>Gammaproteobacteria</taxon>
        <taxon>Nevskiales</taxon>
        <taxon>Nevskiaceae</taxon>
        <taxon>Stenotrophobium</taxon>
    </lineage>
</organism>
<dbReference type="SUPFAM" id="SSF53056">
    <property type="entry name" value="beta-carbonic anhydrase, cab"/>
    <property type="match status" value="1"/>
</dbReference>
<feature type="binding site" evidence="6">
    <location>
        <position position="98"/>
    </location>
    <ligand>
        <name>Zn(2+)</name>
        <dbReference type="ChEBI" id="CHEBI:29105"/>
    </ligand>
</feature>
<evidence type="ECO:0000256" key="1">
    <source>
        <dbReference type="ARBA" id="ARBA00006217"/>
    </source>
</evidence>
<comment type="catalytic activity">
    <reaction evidence="5 7">
        <text>hydrogencarbonate + H(+) = CO2 + H2O</text>
        <dbReference type="Rhea" id="RHEA:10748"/>
        <dbReference type="ChEBI" id="CHEBI:15377"/>
        <dbReference type="ChEBI" id="CHEBI:15378"/>
        <dbReference type="ChEBI" id="CHEBI:16526"/>
        <dbReference type="ChEBI" id="CHEBI:17544"/>
        <dbReference type="EC" id="4.2.1.1"/>
    </reaction>
</comment>
<keyword evidence="2 6" id="KW-0479">Metal-binding</keyword>
<dbReference type="InterPro" id="IPR015892">
    <property type="entry name" value="Carbonic_anhydrase_CS"/>
</dbReference>
<accession>A0A2T5MFP2</accession>
<dbReference type="PANTHER" id="PTHR11002:SF76">
    <property type="entry name" value="CARBONIC ANHYDRASE"/>
    <property type="match status" value="1"/>
</dbReference>
<evidence type="ECO:0000313" key="8">
    <source>
        <dbReference type="EMBL" id="PTU31369.1"/>
    </source>
</evidence>
<dbReference type="Gene3D" id="3.40.1050.10">
    <property type="entry name" value="Carbonic anhydrase"/>
    <property type="match status" value="1"/>
</dbReference>
<keyword evidence="3 6" id="KW-0862">Zinc</keyword>
<dbReference type="GO" id="GO:0008270">
    <property type="term" value="F:zinc ion binding"/>
    <property type="evidence" value="ECO:0007669"/>
    <property type="project" value="UniProtKB-UniRule"/>
</dbReference>
<evidence type="ECO:0000256" key="3">
    <source>
        <dbReference type="ARBA" id="ARBA00022833"/>
    </source>
</evidence>
<dbReference type="NCBIfam" id="NF007756">
    <property type="entry name" value="PRK10437.1"/>
    <property type="match status" value="1"/>
</dbReference>
<evidence type="ECO:0000256" key="6">
    <source>
        <dbReference type="PIRSR" id="PIRSR601765-1"/>
    </source>
</evidence>
<dbReference type="SMART" id="SM00947">
    <property type="entry name" value="Pro_CA"/>
    <property type="match status" value="1"/>
</dbReference>
<keyword evidence="4 7" id="KW-0456">Lyase</keyword>
<dbReference type="FunFam" id="3.40.1050.10:FF:000001">
    <property type="entry name" value="Carbonic anhydrase"/>
    <property type="match status" value="1"/>
</dbReference>
<dbReference type="EC" id="4.2.1.1" evidence="7"/>
<protein>
    <recommendedName>
        <fullName evidence="7">Carbonic anhydrase</fullName>
        <ecNumber evidence="7">4.2.1.1</ecNumber>
    </recommendedName>
    <alternativeName>
        <fullName evidence="7">Carbonate dehydratase</fullName>
    </alternativeName>
</protein>
<dbReference type="EMBL" id="QANS01000003">
    <property type="protein sequence ID" value="PTU31369.1"/>
    <property type="molecule type" value="Genomic_DNA"/>
</dbReference>
<dbReference type="CDD" id="cd00883">
    <property type="entry name" value="beta_CA_cladeA"/>
    <property type="match status" value="1"/>
</dbReference>
<evidence type="ECO:0000256" key="5">
    <source>
        <dbReference type="ARBA" id="ARBA00048348"/>
    </source>
</evidence>
<comment type="caution">
    <text evidence="8">The sequence shown here is derived from an EMBL/GenBank/DDBJ whole genome shotgun (WGS) entry which is preliminary data.</text>
</comment>
<dbReference type="RefSeq" id="WP_107939912.1">
    <property type="nucleotide sequence ID" value="NZ_QANS01000003.1"/>
</dbReference>
<feature type="binding site" evidence="6">
    <location>
        <position position="42"/>
    </location>
    <ligand>
        <name>Zn(2+)</name>
        <dbReference type="ChEBI" id="CHEBI:29105"/>
    </ligand>
</feature>
<dbReference type="PROSITE" id="PS00705">
    <property type="entry name" value="PROK_CO2_ANHYDRASE_2"/>
    <property type="match status" value="1"/>
</dbReference>
<dbReference type="OrthoDB" id="9797527at2"/>
<evidence type="ECO:0000256" key="2">
    <source>
        <dbReference type="ARBA" id="ARBA00022723"/>
    </source>
</evidence>
<evidence type="ECO:0000313" key="9">
    <source>
        <dbReference type="Proteomes" id="UP000244248"/>
    </source>
</evidence>
<sequence>MKKLEELLERNAKWAAAVEAEQPGFFERLARLQAPKYLWIGCADSRVPANEITGLLPGEIFVHRNIANVVVHTDLNCLSVIQFAVDVLKVEHIMVVGHYGCGGVNAALHNRRLGLVDNWIRHVQDVRDKHIDHLQSLQFVGEQEDRLCELNALEQVLNVCQTSIVQDAWARGQQLHVHSWIYGLITGRVHDLGLTASAPEEVMTGYRDAIGRLNNK</sequence>
<dbReference type="InterPro" id="IPR036874">
    <property type="entry name" value="Carbonic_anhydrase_sf"/>
</dbReference>
<dbReference type="PROSITE" id="PS00704">
    <property type="entry name" value="PROK_CO2_ANHYDRASE_1"/>
    <property type="match status" value="1"/>
</dbReference>